<sequence>MGPGSGAANNLANAGNNPGAGADITKGTHADNACSIVAYTGEKFYEYVAIAKMVYVLATDAEARKQLMAGISESGFGHLMSGYGYSEMAQSSFQLSATEQILSWFGLGDKDKAEKYAKDGMNMQLLSQSEYSKAADAIAGYFSETWNAIKKRFTQCGWLYGIATLTVDGVFLVGDLALGEGISAAAKAMLKSLKVFVRVVKAGEEAGKASKVVVEFTHTSGGKVEREFAVDQLEREFGKPEHNHPGVKTEDPNHNPSPENEPKNGDAAGKPKSSKLTHGRNENEITYDPATGRPINAKGTLREDFGGTTRGDNATAIGKLGDPGDQGGHLVAHRFMGDTPDYGIAPQAGNLNTGAWKTMENEWADWVNKGYEVNYNIDVNPPGSVRPSSFDVEYTIRDPKTGIIKYSNEKRFRNQAGESFNRIRFRDME</sequence>
<evidence type="ECO:0000313" key="4">
    <source>
        <dbReference type="Proteomes" id="UP000323608"/>
    </source>
</evidence>
<dbReference type="RefSeq" id="WP_149637230.1">
    <property type="nucleotide sequence ID" value="NZ_VNIP01000012.1"/>
</dbReference>
<proteinExistence type="predicted"/>
<name>A0A5B0VUH0_RHITR</name>
<feature type="region of interest" description="Disordered" evidence="1">
    <location>
        <begin position="237"/>
        <end position="325"/>
    </location>
</feature>
<reference evidence="3 4" key="1">
    <citation type="submission" date="2019-07" db="EMBL/GenBank/DDBJ databases">
        <title>The Draft Genome Sequence of Rhizobium tropici SARCC-755 Associated with Superior Nodulation on Pigeonpea (Cajanus cajan (L.) Millsp.).</title>
        <authorList>
            <person name="Bopape F.L."/>
            <person name="Hassen A.I."/>
            <person name="Swanevelder Z.H."/>
            <person name="Gwata E.T."/>
        </authorList>
    </citation>
    <scope>NUCLEOTIDE SEQUENCE [LARGE SCALE GENOMIC DNA]</scope>
    <source>
        <strain evidence="3 4">SARCC-755</strain>
    </source>
</reference>
<evidence type="ECO:0000313" key="3">
    <source>
        <dbReference type="EMBL" id="KAA1177379.1"/>
    </source>
</evidence>
<feature type="domain" description="Type VII secretion system protein EssD-like" evidence="2">
    <location>
        <begin position="292"/>
        <end position="396"/>
    </location>
</feature>
<evidence type="ECO:0000256" key="1">
    <source>
        <dbReference type="SAM" id="MobiDB-lite"/>
    </source>
</evidence>
<dbReference type="Proteomes" id="UP000323608">
    <property type="component" value="Unassembled WGS sequence"/>
</dbReference>
<organism evidence="3 4">
    <name type="scientific">Rhizobium tropici</name>
    <dbReference type="NCBI Taxonomy" id="398"/>
    <lineage>
        <taxon>Bacteria</taxon>
        <taxon>Pseudomonadati</taxon>
        <taxon>Pseudomonadota</taxon>
        <taxon>Alphaproteobacteria</taxon>
        <taxon>Hyphomicrobiales</taxon>
        <taxon>Rhizobiaceae</taxon>
        <taxon>Rhizobium/Agrobacterium group</taxon>
        <taxon>Rhizobium</taxon>
    </lineage>
</organism>
<feature type="compositionally biased region" description="Basic and acidic residues" evidence="1">
    <location>
        <begin position="237"/>
        <end position="253"/>
    </location>
</feature>
<dbReference type="AlphaFoldDB" id="A0A5B0VUH0"/>
<protein>
    <recommendedName>
        <fullName evidence="2">Type VII secretion system protein EssD-like domain-containing protein</fullName>
    </recommendedName>
</protein>
<evidence type="ECO:0000259" key="2">
    <source>
        <dbReference type="Pfam" id="PF13930"/>
    </source>
</evidence>
<dbReference type="Pfam" id="PF13930">
    <property type="entry name" value="Endonuclea_NS_2"/>
    <property type="match status" value="1"/>
</dbReference>
<dbReference type="OrthoDB" id="2664633at2"/>
<accession>A0A5B0VUH0</accession>
<comment type="caution">
    <text evidence="3">The sequence shown here is derived from an EMBL/GenBank/DDBJ whole genome shotgun (WGS) entry which is preliminary data.</text>
</comment>
<dbReference type="InterPro" id="IPR044927">
    <property type="entry name" value="Endonuclea_NS_2"/>
</dbReference>
<gene>
    <name evidence="3" type="ORF">FP026_24680</name>
</gene>
<dbReference type="EMBL" id="VNIP01000012">
    <property type="protein sequence ID" value="KAA1177379.1"/>
    <property type="molecule type" value="Genomic_DNA"/>
</dbReference>